<evidence type="ECO:0000313" key="11">
    <source>
        <dbReference type="EMBL" id="PMS21866.1"/>
    </source>
</evidence>
<dbReference type="Proteomes" id="UP000235347">
    <property type="component" value="Unassembled WGS sequence"/>
</dbReference>
<feature type="compositionally biased region" description="Basic and acidic residues" evidence="8">
    <location>
        <begin position="261"/>
        <end position="272"/>
    </location>
</feature>
<keyword evidence="5" id="KW-0564">Palmitate</keyword>
<evidence type="ECO:0000256" key="4">
    <source>
        <dbReference type="ARBA" id="ARBA00023136"/>
    </source>
</evidence>
<gene>
    <name evidence="11" type="ORF">C0Z19_18030</name>
</gene>
<dbReference type="InterPro" id="IPR043427">
    <property type="entry name" value="YscJ/FliF"/>
</dbReference>
<dbReference type="PANTHER" id="PTHR30046">
    <property type="entry name" value="FLAGELLAR M-RING PROTEIN"/>
    <property type="match status" value="1"/>
</dbReference>
<keyword evidence="9" id="KW-1133">Transmembrane helix</keyword>
<dbReference type="AlphaFoldDB" id="A0A2N7VXI6"/>
<comment type="caution">
    <text evidence="11">The sequence shown here is derived from an EMBL/GenBank/DDBJ whole genome shotgun (WGS) entry which is preliminary data.</text>
</comment>
<evidence type="ECO:0000256" key="2">
    <source>
        <dbReference type="ARBA" id="ARBA00009509"/>
    </source>
</evidence>
<sequence length="278" mass="29373">MRRRAGAALNGLLMVVAIVALSGCERKVQLHLASDVRKASEIEAVLGSHGIDVERKAEKTGVMLYVADFEIPRAMRALHEVGLLRPDRPSVDEALGKRGIAPTPLEERARRIHSIERELEATLMDIDGVTAARVRVVPSERPSPGAPLAPASASVLLKHRAGVDLAPLMPGIARLVKNGAPGLAGEDDRRITVLLVPEQPVAPAGAVVRKGAARPTAWWVALVCAAVALGYFGERLRRRVSRLRTTGGKTAAPGNGQSARQSEDDPKGDGGGRHASAG</sequence>
<dbReference type="PANTHER" id="PTHR30046:SF2">
    <property type="entry name" value="YOP PROTEINS TRANSLOCATION LIPOPROTEIN J"/>
    <property type="match status" value="1"/>
</dbReference>
<feature type="domain" description="Flagellar M-ring N-terminal" evidence="10">
    <location>
        <begin position="33"/>
        <end position="186"/>
    </location>
</feature>
<dbReference type="RefSeq" id="WP_102611191.1">
    <property type="nucleotide sequence ID" value="NZ_CADIKD010000003.1"/>
</dbReference>
<evidence type="ECO:0000256" key="3">
    <source>
        <dbReference type="ARBA" id="ARBA00022729"/>
    </source>
</evidence>
<reference evidence="11 12" key="1">
    <citation type="submission" date="2018-01" db="EMBL/GenBank/DDBJ databases">
        <title>Whole genome analyses suggest that Burkholderia sensu lato contains two further novel genera in the rhizoxinica-symbiotica group Mycetohabitans gen. nov., and Trinickia gen. nov.: implications for the evolution of diazotrophy and nodulation in the Burkholderiaceae.</title>
        <authorList>
            <person name="Estrada-de los Santos P."/>
            <person name="Palmer M."/>
            <person name="Chavez-Ramirez B."/>
            <person name="Beukes C."/>
            <person name="Steenkamp E.T."/>
            <person name="Hirsch A.M."/>
            <person name="Manyaka P."/>
            <person name="Maluk M."/>
            <person name="Lafos M."/>
            <person name="Crook M."/>
            <person name="Gross E."/>
            <person name="Simon M.F."/>
            <person name="Bueno dos Reis Junior F."/>
            <person name="Poole P.S."/>
            <person name="Venter S.N."/>
            <person name="James E.K."/>
        </authorList>
    </citation>
    <scope>NUCLEOTIDE SEQUENCE [LARGE SCALE GENOMIC DNA]</scope>
    <source>
        <strain evidence="11 12">GP25-8</strain>
    </source>
</reference>
<keyword evidence="4 9" id="KW-0472">Membrane</keyword>
<proteinExistence type="inferred from homology"/>
<evidence type="ECO:0000256" key="9">
    <source>
        <dbReference type="SAM" id="Phobius"/>
    </source>
</evidence>
<dbReference type="PROSITE" id="PS51257">
    <property type="entry name" value="PROKAR_LIPOPROTEIN"/>
    <property type="match status" value="1"/>
</dbReference>
<evidence type="ECO:0000256" key="5">
    <source>
        <dbReference type="ARBA" id="ARBA00023139"/>
    </source>
</evidence>
<evidence type="ECO:0000313" key="12">
    <source>
        <dbReference type="Proteomes" id="UP000235347"/>
    </source>
</evidence>
<name>A0A2N7VXI6_9BURK</name>
<dbReference type="GO" id="GO:0009306">
    <property type="term" value="P:protein secretion"/>
    <property type="evidence" value="ECO:0007669"/>
    <property type="project" value="InterPro"/>
</dbReference>
<dbReference type="PRINTS" id="PR01338">
    <property type="entry name" value="TYPE3OMKPROT"/>
</dbReference>
<evidence type="ECO:0000256" key="6">
    <source>
        <dbReference type="ARBA" id="ARBA00023237"/>
    </source>
</evidence>
<dbReference type="Gene3D" id="3.30.300.30">
    <property type="match status" value="1"/>
</dbReference>
<dbReference type="GO" id="GO:0009279">
    <property type="term" value="C:cell outer membrane"/>
    <property type="evidence" value="ECO:0007669"/>
    <property type="project" value="UniProtKB-SubCell"/>
</dbReference>
<dbReference type="Gene3D" id="3.30.70.1530">
    <property type="entry name" value="Hypothetical protein rpa1041"/>
    <property type="match status" value="1"/>
</dbReference>
<evidence type="ECO:0000256" key="8">
    <source>
        <dbReference type="SAM" id="MobiDB-lite"/>
    </source>
</evidence>
<evidence type="ECO:0000259" key="10">
    <source>
        <dbReference type="Pfam" id="PF01514"/>
    </source>
</evidence>
<dbReference type="InterPro" id="IPR006182">
    <property type="entry name" value="FliF_N_dom"/>
</dbReference>
<evidence type="ECO:0000256" key="1">
    <source>
        <dbReference type="ARBA" id="ARBA00004459"/>
    </source>
</evidence>
<dbReference type="EMBL" id="PNYB01000015">
    <property type="protein sequence ID" value="PMS21866.1"/>
    <property type="molecule type" value="Genomic_DNA"/>
</dbReference>
<feature type="transmembrane region" description="Helical" evidence="9">
    <location>
        <begin position="216"/>
        <end position="233"/>
    </location>
</feature>
<organism evidence="11 12">
    <name type="scientific">Trinickia soli</name>
    <dbReference type="NCBI Taxonomy" id="380675"/>
    <lineage>
        <taxon>Bacteria</taxon>
        <taxon>Pseudomonadati</taxon>
        <taxon>Pseudomonadota</taxon>
        <taxon>Betaproteobacteria</taxon>
        <taxon>Burkholderiales</taxon>
        <taxon>Burkholderiaceae</taxon>
        <taxon>Trinickia</taxon>
    </lineage>
</organism>
<dbReference type="InterPro" id="IPR003282">
    <property type="entry name" value="T3SS_SctJ"/>
</dbReference>
<evidence type="ECO:0000256" key="7">
    <source>
        <dbReference type="ARBA" id="ARBA00023288"/>
    </source>
</evidence>
<keyword evidence="7" id="KW-0449">Lipoprotein</keyword>
<comment type="subcellular location">
    <subcellularLocation>
        <location evidence="1">Cell outer membrane</location>
        <topology evidence="1">Lipid-anchor</topology>
    </subcellularLocation>
</comment>
<accession>A0A2N7VXI6</accession>
<keyword evidence="3" id="KW-0732">Signal</keyword>
<comment type="similarity">
    <text evidence="2">Belongs to the YscJ lipoprotein family.</text>
</comment>
<protein>
    <submittedName>
        <fullName evidence="11">EscJ/YscJ/HrcJ family type III secretion inner membrane ring protein</fullName>
    </submittedName>
</protein>
<keyword evidence="9" id="KW-0812">Transmembrane</keyword>
<feature type="region of interest" description="Disordered" evidence="8">
    <location>
        <begin position="244"/>
        <end position="278"/>
    </location>
</feature>
<keyword evidence="6" id="KW-0998">Cell outer membrane</keyword>
<dbReference type="Pfam" id="PF01514">
    <property type="entry name" value="YscJ_FliF"/>
    <property type="match status" value="1"/>
</dbReference>
<dbReference type="InterPro" id="IPR045851">
    <property type="entry name" value="AMP-bd_C_sf"/>
</dbReference>
<keyword evidence="12" id="KW-1185">Reference proteome</keyword>